<dbReference type="PANTHER" id="PTHR30093">
    <property type="entry name" value="GENERAL SECRETION PATHWAY PROTEIN G"/>
    <property type="match status" value="1"/>
</dbReference>
<dbReference type="AlphaFoldDB" id="A0A1Y6EJA8"/>
<dbReference type="GO" id="GO:0015628">
    <property type="term" value="P:protein secretion by the type II secretion system"/>
    <property type="evidence" value="ECO:0007669"/>
    <property type="project" value="InterPro"/>
</dbReference>
<keyword evidence="1" id="KW-0488">Methylation</keyword>
<dbReference type="NCBIfam" id="TIGR02532">
    <property type="entry name" value="IV_pilin_GFxxxE"/>
    <property type="match status" value="1"/>
</dbReference>
<accession>A0A1Y6EJA8</accession>
<keyword evidence="4" id="KW-1185">Reference proteome</keyword>
<dbReference type="GO" id="GO:0015627">
    <property type="term" value="C:type II protein secretion system complex"/>
    <property type="evidence" value="ECO:0007669"/>
    <property type="project" value="InterPro"/>
</dbReference>
<dbReference type="SUPFAM" id="SSF54523">
    <property type="entry name" value="Pili subunits"/>
    <property type="match status" value="1"/>
</dbReference>
<dbReference type="PRINTS" id="PR00813">
    <property type="entry name" value="BCTERIALGSPG"/>
</dbReference>
<dbReference type="Proteomes" id="UP000194450">
    <property type="component" value="Unassembled WGS sequence"/>
</dbReference>
<keyword evidence="2" id="KW-0472">Membrane</keyword>
<evidence type="ECO:0000313" key="4">
    <source>
        <dbReference type="Proteomes" id="UP000194450"/>
    </source>
</evidence>
<reference evidence="4" key="1">
    <citation type="submission" date="2017-04" db="EMBL/GenBank/DDBJ databases">
        <authorList>
            <person name="Varghese N."/>
            <person name="Submissions S."/>
        </authorList>
    </citation>
    <scope>NUCLEOTIDE SEQUENCE [LARGE SCALE GENOMIC DNA]</scope>
</reference>
<dbReference type="OrthoDB" id="5572189at2"/>
<evidence type="ECO:0000313" key="3">
    <source>
        <dbReference type="EMBL" id="SMQ62439.1"/>
    </source>
</evidence>
<dbReference type="RefSeq" id="WP_086433871.1">
    <property type="nucleotide sequence ID" value="NZ_PIQB01000001.1"/>
</dbReference>
<feature type="transmembrane region" description="Helical" evidence="2">
    <location>
        <begin position="23"/>
        <end position="46"/>
    </location>
</feature>
<keyword evidence="2" id="KW-0812">Transmembrane</keyword>
<dbReference type="InterPro" id="IPR000983">
    <property type="entry name" value="Bac_GSPG_pilin"/>
</dbReference>
<dbReference type="PANTHER" id="PTHR30093:SF47">
    <property type="entry name" value="TYPE IV PILUS NON-CORE MINOR PILIN PILE"/>
    <property type="match status" value="1"/>
</dbReference>
<dbReference type="Pfam" id="PF07963">
    <property type="entry name" value="N_methyl"/>
    <property type="match status" value="1"/>
</dbReference>
<name>A0A1Y6EJA8_9GAMM</name>
<dbReference type="Gene3D" id="3.30.700.10">
    <property type="entry name" value="Glycoprotein, Type 4 Pilin"/>
    <property type="match status" value="1"/>
</dbReference>
<dbReference type="EMBL" id="FXWH01000001">
    <property type="protein sequence ID" value="SMQ62439.1"/>
    <property type="molecule type" value="Genomic_DNA"/>
</dbReference>
<evidence type="ECO:0000256" key="2">
    <source>
        <dbReference type="SAM" id="Phobius"/>
    </source>
</evidence>
<organism evidence="3 4">
    <name type="scientific">Pseudidiomarina planktonica</name>
    <dbReference type="NCBI Taxonomy" id="1323738"/>
    <lineage>
        <taxon>Bacteria</taxon>
        <taxon>Pseudomonadati</taxon>
        <taxon>Pseudomonadota</taxon>
        <taxon>Gammaproteobacteria</taxon>
        <taxon>Alteromonadales</taxon>
        <taxon>Idiomarinaceae</taxon>
        <taxon>Pseudidiomarina</taxon>
    </lineage>
</organism>
<dbReference type="GO" id="GO:0043683">
    <property type="term" value="P:type IV pilus assembly"/>
    <property type="evidence" value="ECO:0007669"/>
    <property type="project" value="InterPro"/>
</dbReference>
<gene>
    <name evidence="3" type="ORF">SAMN06297229_0708</name>
</gene>
<evidence type="ECO:0000256" key="1">
    <source>
        <dbReference type="ARBA" id="ARBA00022481"/>
    </source>
</evidence>
<dbReference type="Pfam" id="PF16732">
    <property type="entry name" value="ComP_DUS"/>
    <property type="match status" value="1"/>
</dbReference>
<dbReference type="InterPro" id="IPR031982">
    <property type="entry name" value="PilE-like"/>
</dbReference>
<dbReference type="InterPro" id="IPR045584">
    <property type="entry name" value="Pilin-like"/>
</dbReference>
<protein>
    <submittedName>
        <fullName evidence="3">Type IV pilus assembly protein PilE</fullName>
    </submittedName>
</protein>
<sequence>MLCKDKCRISTSTLPASHKQTGFTLMELLVTLAIIGILASVAYPVYQDHVRSAKRATAISHLLTLQLAQEEWRARNPTYGSIADLGLGLTSDNYTYSATNLSGTTYTLEATATGAQANDTGCETLTVNQNDTKTPADCWR</sequence>
<keyword evidence="2" id="KW-1133">Transmembrane helix</keyword>
<proteinExistence type="predicted"/>
<dbReference type="InterPro" id="IPR012902">
    <property type="entry name" value="N_methyl_site"/>
</dbReference>